<name>A0A5C5WC03_9BACT</name>
<reference evidence="2 3" key="1">
    <citation type="submission" date="2019-02" db="EMBL/GenBank/DDBJ databases">
        <title>Deep-cultivation of Planctomycetes and their phenomic and genomic characterization uncovers novel biology.</title>
        <authorList>
            <person name="Wiegand S."/>
            <person name="Jogler M."/>
            <person name="Boedeker C."/>
            <person name="Pinto D."/>
            <person name="Vollmers J."/>
            <person name="Rivas-Marin E."/>
            <person name="Kohn T."/>
            <person name="Peeters S.H."/>
            <person name="Heuer A."/>
            <person name="Rast P."/>
            <person name="Oberbeckmann S."/>
            <person name="Bunk B."/>
            <person name="Jeske O."/>
            <person name="Meyerdierks A."/>
            <person name="Storesund J.E."/>
            <person name="Kallscheuer N."/>
            <person name="Luecker S."/>
            <person name="Lage O.M."/>
            <person name="Pohl T."/>
            <person name="Merkel B.J."/>
            <person name="Hornburger P."/>
            <person name="Mueller R.-W."/>
            <person name="Bruemmer F."/>
            <person name="Labrenz M."/>
            <person name="Spormann A.M."/>
            <person name="Op Den Camp H."/>
            <person name="Overmann J."/>
            <person name="Amann R."/>
            <person name="Jetten M.S.M."/>
            <person name="Mascher T."/>
            <person name="Medema M.H."/>
            <person name="Devos D.P."/>
            <person name="Kaster A.-K."/>
            <person name="Ovreas L."/>
            <person name="Rohde M."/>
            <person name="Galperin M.Y."/>
            <person name="Jogler C."/>
        </authorList>
    </citation>
    <scope>NUCLEOTIDE SEQUENCE [LARGE SCALE GENOMIC DNA]</scope>
    <source>
        <strain evidence="2 3">Pla111</strain>
    </source>
</reference>
<dbReference type="InterPro" id="IPR052026">
    <property type="entry name" value="ExeA_AAA_ATPase_DNA-bind"/>
</dbReference>
<gene>
    <name evidence="2" type="ORF">Pla111_13130</name>
</gene>
<dbReference type="Proteomes" id="UP000318995">
    <property type="component" value="Unassembled WGS sequence"/>
</dbReference>
<accession>A0A5C5WC03</accession>
<dbReference type="PANTHER" id="PTHR35894:SF1">
    <property type="entry name" value="PHOSPHORIBULOKINASE _ URIDINE KINASE FAMILY"/>
    <property type="match status" value="1"/>
</dbReference>
<proteinExistence type="predicted"/>
<dbReference type="RefSeq" id="WP_146572479.1">
    <property type="nucleotide sequence ID" value="NZ_SJPH01000002.1"/>
</dbReference>
<dbReference type="InterPro" id="IPR049945">
    <property type="entry name" value="AAA_22"/>
</dbReference>
<protein>
    <recommendedName>
        <fullName evidence="1">AAA+ ATPase domain-containing protein</fullName>
    </recommendedName>
</protein>
<evidence type="ECO:0000313" key="3">
    <source>
        <dbReference type="Proteomes" id="UP000318995"/>
    </source>
</evidence>
<organism evidence="2 3">
    <name type="scientific">Botrimarina hoheduenensis</name>
    <dbReference type="NCBI Taxonomy" id="2528000"/>
    <lineage>
        <taxon>Bacteria</taxon>
        <taxon>Pseudomonadati</taxon>
        <taxon>Planctomycetota</taxon>
        <taxon>Planctomycetia</taxon>
        <taxon>Pirellulales</taxon>
        <taxon>Lacipirellulaceae</taxon>
        <taxon>Botrimarina</taxon>
    </lineage>
</organism>
<dbReference type="InterPro" id="IPR027417">
    <property type="entry name" value="P-loop_NTPase"/>
</dbReference>
<dbReference type="OrthoDB" id="227226at2"/>
<evidence type="ECO:0000259" key="1">
    <source>
        <dbReference type="SMART" id="SM00382"/>
    </source>
</evidence>
<dbReference type="SMART" id="SM00382">
    <property type="entry name" value="AAA"/>
    <property type="match status" value="1"/>
</dbReference>
<evidence type="ECO:0000313" key="2">
    <source>
        <dbReference type="EMBL" id="TWT47693.1"/>
    </source>
</evidence>
<dbReference type="Pfam" id="PF13401">
    <property type="entry name" value="AAA_22"/>
    <property type="match status" value="1"/>
</dbReference>
<dbReference type="GO" id="GO:0016887">
    <property type="term" value="F:ATP hydrolysis activity"/>
    <property type="evidence" value="ECO:0007669"/>
    <property type="project" value="InterPro"/>
</dbReference>
<dbReference type="Gene3D" id="3.40.50.300">
    <property type="entry name" value="P-loop containing nucleotide triphosphate hydrolases"/>
    <property type="match status" value="1"/>
</dbReference>
<comment type="caution">
    <text evidence="2">The sequence shown here is derived from an EMBL/GenBank/DDBJ whole genome shotgun (WGS) entry which is preliminary data.</text>
</comment>
<keyword evidence="3" id="KW-1185">Reference proteome</keyword>
<dbReference type="PANTHER" id="PTHR35894">
    <property type="entry name" value="GENERAL SECRETION PATHWAY PROTEIN A-RELATED"/>
    <property type="match status" value="1"/>
</dbReference>
<dbReference type="InterPro" id="IPR003593">
    <property type="entry name" value="AAA+_ATPase"/>
</dbReference>
<dbReference type="SUPFAM" id="SSF52540">
    <property type="entry name" value="P-loop containing nucleoside triphosphate hydrolases"/>
    <property type="match status" value="1"/>
</dbReference>
<dbReference type="AlphaFoldDB" id="A0A5C5WC03"/>
<sequence>MSVSSPQSADTQRAFPSHPRVDRYFAAEANEASRRRLVDLLRRGDGPGLLIGAPGFGKTMLLEAIAAALPSPLRVVRLACTQLCTRRALLQAILRGLRLPYGDREEGVLRLSLIDAIETGEGPVALLVDEAQSLPLRLLEELRVLSNVTVDGAPQLRLVLAGTPSLDEALTAPELESFSQRVAARCYLTPLGYEETAQYVRAHLGAAGGDPDSLLAGDVFSAIYTATDGVPRLINQLTDRALVMAVEQGATQIDGADIQVAWSDLNQLPMPWQSPTSKGAVPPLAMDGESSIEFGALDDLDSEDLVASTPTALESETPSSEAMDLPVRNSRPAAEGLWNADQGLFSLGAPSCSEVDDADESTNSQDDCVSLAFPGVASRRLQATNDPIEEPAQEPSPLADDPFDEQFDEEEVVLDRFADLALVTRPGIERVVNRQDLEFGKLFQALEPAVESLVEEVQARDEAQRVGFTVLKPVPPVAKPARVEDDSYELAEIEESLTELEEISSAAVAAPSPGAAPLVAEVVDSSTEEPLLVIEADPEEIPPQVKQAEYRQLFAGLRHG</sequence>
<dbReference type="EMBL" id="SJPH01000002">
    <property type="protein sequence ID" value="TWT47693.1"/>
    <property type="molecule type" value="Genomic_DNA"/>
</dbReference>
<feature type="domain" description="AAA+ ATPase" evidence="1">
    <location>
        <begin position="44"/>
        <end position="192"/>
    </location>
</feature>